<evidence type="ECO:0000313" key="4">
    <source>
        <dbReference type="Proteomes" id="UP000633814"/>
    </source>
</evidence>
<keyword evidence="1" id="KW-0175">Coiled coil</keyword>
<evidence type="ECO:0000256" key="2">
    <source>
        <dbReference type="SAM" id="SignalP"/>
    </source>
</evidence>
<reference evidence="3 4" key="1">
    <citation type="submission" date="2021-10" db="EMBL/GenBank/DDBJ databases">
        <title>Alishewanella koreense sp. nov. isolated from seawater of southwestern coast in South Korea and the proposal for the reclassification of Rheinheimera perlucida and Rheinheimera tuosuensis as Arsukibacterium perlucida and Arsukibacterium tuosuensis.</title>
        <authorList>
            <person name="Kim K.H."/>
            <person name="Ruan W."/>
            <person name="Kim K.R."/>
            <person name="Baek J.H."/>
            <person name="Jeon C.O."/>
        </authorList>
    </citation>
    <scope>NUCLEOTIDE SEQUENCE [LARGE SCALE GENOMIC DNA]</scope>
    <source>
        <strain evidence="3 4">16-MA</strain>
    </source>
</reference>
<feature type="coiled-coil region" evidence="1">
    <location>
        <begin position="311"/>
        <end position="373"/>
    </location>
</feature>
<evidence type="ECO:0000313" key="3">
    <source>
        <dbReference type="EMBL" id="MCB5227865.1"/>
    </source>
</evidence>
<feature type="chain" id="PRO_5045129498" description="Outer membrane efflux protein" evidence="2">
    <location>
        <begin position="25"/>
        <end position="399"/>
    </location>
</feature>
<proteinExistence type="predicted"/>
<dbReference type="EMBL" id="JAEINI020000011">
    <property type="protein sequence ID" value="MCB5227865.1"/>
    <property type="molecule type" value="Genomic_DNA"/>
</dbReference>
<dbReference type="RefSeq" id="WP_226751929.1">
    <property type="nucleotide sequence ID" value="NZ_JAEINI020000011.1"/>
</dbReference>
<dbReference type="Proteomes" id="UP000633814">
    <property type="component" value="Unassembled WGS sequence"/>
</dbReference>
<feature type="signal peptide" evidence="2">
    <location>
        <begin position="1"/>
        <end position="24"/>
    </location>
</feature>
<protein>
    <recommendedName>
        <fullName evidence="5">Outer membrane efflux protein</fullName>
    </recommendedName>
</protein>
<keyword evidence="4" id="KW-1185">Reference proteome</keyword>
<organism evidence="3 4">
    <name type="scientific">Alishewanella maricola</name>
    <dbReference type="NCBI Taxonomy" id="2795740"/>
    <lineage>
        <taxon>Bacteria</taxon>
        <taxon>Pseudomonadati</taxon>
        <taxon>Pseudomonadota</taxon>
        <taxon>Gammaproteobacteria</taxon>
        <taxon>Alteromonadales</taxon>
        <taxon>Alteromonadaceae</taxon>
        <taxon>Alishewanella</taxon>
    </lineage>
</organism>
<sequence>MKIVKPLLGCCVALLVMLPCHGIAQMLSTELQPVSSLSQLTDAAEQRLQRQALHQPAPWISTWLADAPVLSAGLLNSRSKGGSDEIELALNLPLKSPSRVRLDEDVLDNQQRLTASLLAYRRWFASGLVRDTVWQIVLERKRQQLLTEQLDIYQHFIEKLRSPGQASEMQSYHQYLYQQGATELALEQLDSAARLLIAQQQLQQLTGQANLPNMTAEEPTADFQLVQHPRLQLLLLQEQQLQLQQQANSPANSAWQLTTRVKRVNNAEQNDNQIGLQLDIPLTIGEQSNQLANSTFQLDYQQWLNDYSDSQREIEQQHSAARTELKTQQAQLALLKNDDALRRQAKASLLLLLERQEINADVAQQRLQQLLQAELQLVLLEIQVQASIAKLNQTAGVML</sequence>
<dbReference type="SUPFAM" id="SSF56954">
    <property type="entry name" value="Outer membrane efflux proteins (OEP)"/>
    <property type="match status" value="1"/>
</dbReference>
<dbReference type="Gene3D" id="1.20.1600.10">
    <property type="entry name" value="Outer membrane efflux proteins (OEP)"/>
    <property type="match status" value="1"/>
</dbReference>
<evidence type="ECO:0008006" key="5">
    <source>
        <dbReference type="Google" id="ProtNLM"/>
    </source>
</evidence>
<keyword evidence="2" id="KW-0732">Signal</keyword>
<name>A0ABS8C6V5_9ALTE</name>
<gene>
    <name evidence="3" type="ORF">JAO78_013690</name>
</gene>
<evidence type="ECO:0000256" key="1">
    <source>
        <dbReference type="SAM" id="Coils"/>
    </source>
</evidence>
<accession>A0ABS8C6V5</accession>
<comment type="caution">
    <text evidence="3">The sequence shown here is derived from an EMBL/GenBank/DDBJ whole genome shotgun (WGS) entry which is preliminary data.</text>
</comment>